<organism evidence="9 10">
    <name type="scientific">Saxophila tyrrhenica</name>
    <dbReference type="NCBI Taxonomy" id="1690608"/>
    <lineage>
        <taxon>Eukaryota</taxon>
        <taxon>Fungi</taxon>
        <taxon>Dikarya</taxon>
        <taxon>Ascomycota</taxon>
        <taxon>Pezizomycotina</taxon>
        <taxon>Dothideomycetes</taxon>
        <taxon>Dothideomycetidae</taxon>
        <taxon>Mycosphaerellales</taxon>
        <taxon>Extremaceae</taxon>
        <taxon>Saxophila</taxon>
    </lineage>
</organism>
<dbReference type="InterPro" id="IPR052337">
    <property type="entry name" value="SAT4-like"/>
</dbReference>
<dbReference type="PANTHER" id="PTHR33048">
    <property type="entry name" value="PTH11-LIKE INTEGRAL MEMBRANE PROTEIN (AFU_ORTHOLOGUE AFUA_5G11245)"/>
    <property type="match status" value="1"/>
</dbReference>
<comment type="subcellular location">
    <subcellularLocation>
        <location evidence="1">Membrane</location>
        <topology evidence="1">Multi-pass membrane protein</topology>
    </subcellularLocation>
</comment>
<sequence>MSLAIGEACMLWLYVKQTYQGYHYYDVPTLTDQERVLGSKYDLANQLLYNPILALVKASVLIFLWRLEDRRKIIQWSIKGLFALNLCLLISQFFVVMFQCSPMNYYWDHWTMDEYGPPDPETGIPPVTVPGGTCIDQVKFYLISPGLAVLTDILILLIPAAMVWNLRMPRKKKIAVWAVLSLGWIVAIIGLVRLVLYYFRFRPDYRDRSHSLTLTTSGMEVSIAIIASCGPAIKALMTRFMPNLFNSTQTNSARGTSSGNVFYSPQAYARGRSPGFGTKTDSRPQDSHYGLRDLGPDGRETDGDSQEAIVRTESLAMKRDDFDFGLEDAQVAEPRKVFWHRPSE</sequence>
<feature type="transmembrane region" description="Helical" evidence="7">
    <location>
        <begin position="77"/>
        <end position="98"/>
    </location>
</feature>
<dbReference type="GeneID" id="89929661"/>
<dbReference type="InterPro" id="IPR049326">
    <property type="entry name" value="Rhodopsin_dom_fungi"/>
</dbReference>
<evidence type="ECO:0000256" key="7">
    <source>
        <dbReference type="SAM" id="Phobius"/>
    </source>
</evidence>
<keyword evidence="4 7" id="KW-0472">Membrane</keyword>
<dbReference type="GO" id="GO:0016020">
    <property type="term" value="C:membrane"/>
    <property type="evidence" value="ECO:0007669"/>
    <property type="project" value="UniProtKB-SubCell"/>
</dbReference>
<evidence type="ECO:0000256" key="5">
    <source>
        <dbReference type="ARBA" id="ARBA00038359"/>
    </source>
</evidence>
<feature type="transmembrane region" description="Helical" evidence="7">
    <location>
        <begin position="176"/>
        <end position="199"/>
    </location>
</feature>
<dbReference type="Proteomes" id="UP001337655">
    <property type="component" value="Unassembled WGS sequence"/>
</dbReference>
<feature type="region of interest" description="Disordered" evidence="6">
    <location>
        <begin position="267"/>
        <end position="306"/>
    </location>
</feature>
<feature type="domain" description="Rhodopsin" evidence="8">
    <location>
        <begin position="13"/>
        <end position="238"/>
    </location>
</feature>
<accession>A0AAV9P3X9</accession>
<evidence type="ECO:0000256" key="2">
    <source>
        <dbReference type="ARBA" id="ARBA00022692"/>
    </source>
</evidence>
<dbReference type="RefSeq" id="XP_064656020.1">
    <property type="nucleotide sequence ID" value="XM_064805560.1"/>
</dbReference>
<evidence type="ECO:0000256" key="4">
    <source>
        <dbReference type="ARBA" id="ARBA00023136"/>
    </source>
</evidence>
<proteinExistence type="inferred from homology"/>
<dbReference type="EMBL" id="JAVRRT010000014">
    <property type="protein sequence ID" value="KAK5166067.1"/>
    <property type="molecule type" value="Genomic_DNA"/>
</dbReference>
<dbReference type="Pfam" id="PF20684">
    <property type="entry name" value="Fung_rhodopsin"/>
    <property type="match status" value="1"/>
</dbReference>
<dbReference type="PANTHER" id="PTHR33048:SF47">
    <property type="entry name" value="INTEGRAL MEMBRANE PROTEIN-RELATED"/>
    <property type="match status" value="1"/>
</dbReference>
<feature type="transmembrane region" description="Helical" evidence="7">
    <location>
        <begin position="47"/>
        <end position="65"/>
    </location>
</feature>
<evidence type="ECO:0000313" key="10">
    <source>
        <dbReference type="Proteomes" id="UP001337655"/>
    </source>
</evidence>
<gene>
    <name evidence="9" type="ORF">LTR77_008328</name>
</gene>
<keyword evidence="10" id="KW-1185">Reference proteome</keyword>
<evidence type="ECO:0000256" key="6">
    <source>
        <dbReference type="SAM" id="MobiDB-lite"/>
    </source>
</evidence>
<comment type="similarity">
    <text evidence="5">Belongs to the SAT4 family.</text>
</comment>
<comment type="caution">
    <text evidence="9">The sequence shown here is derived from an EMBL/GenBank/DDBJ whole genome shotgun (WGS) entry which is preliminary data.</text>
</comment>
<dbReference type="AlphaFoldDB" id="A0AAV9P3X9"/>
<reference evidence="9 10" key="1">
    <citation type="submission" date="2023-08" db="EMBL/GenBank/DDBJ databases">
        <title>Black Yeasts Isolated from many extreme environments.</title>
        <authorList>
            <person name="Coleine C."/>
            <person name="Stajich J.E."/>
            <person name="Selbmann L."/>
        </authorList>
    </citation>
    <scope>NUCLEOTIDE SEQUENCE [LARGE SCALE GENOMIC DNA]</scope>
    <source>
        <strain evidence="9 10">CCFEE 5935</strain>
    </source>
</reference>
<evidence type="ECO:0000256" key="1">
    <source>
        <dbReference type="ARBA" id="ARBA00004141"/>
    </source>
</evidence>
<keyword evidence="2 7" id="KW-0812">Transmembrane</keyword>
<evidence type="ECO:0000313" key="9">
    <source>
        <dbReference type="EMBL" id="KAK5166067.1"/>
    </source>
</evidence>
<evidence type="ECO:0000259" key="8">
    <source>
        <dbReference type="Pfam" id="PF20684"/>
    </source>
</evidence>
<protein>
    <recommendedName>
        <fullName evidence="8">Rhodopsin domain-containing protein</fullName>
    </recommendedName>
</protein>
<name>A0AAV9P3X9_9PEZI</name>
<evidence type="ECO:0000256" key="3">
    <source>
        <dbReference type="ARBA" id="ARBA00022989"/>
    </source>
</evidence>
<feature type="transmembrane region" description="Helical" evidence="7">
    <location>
        <begin position="219"/>
        <end position="237"/>
    </location>
</feature>
<feature type="compositionally biased region" description="Basic and acidic residues" evidence="6">
    <location>
        <begin position="280"/>
        <end position="302"/>
    </location>
</feature>
<keyword evidence="3 7" id="KW-1133">Transmembrane helix</keyword>
<feature type="transmembrane region" description="Helical" evidence="7">
    <location>
        <begin position="140"/>
        <end position="164"/>
    </location>
</feature>